<dbReference type="AlphaFoldDB" id="A0A9W5YHW4"/>
<feature type="chain" id="PRO_5040830395" evidence="1">
    <location>
        <begin position="27"/>
        <end position="569"/>
    </location>
</feature>
<evidence type="ECO:0000256" key="1">
    <source>
        <dbReference type="SAM" id="SignalP"/>
    </source>
</evidence>
<keyword evidence="3" id="KW-1185">Reference proteome</keyword>
<name>A0A9W5YHW4_9FIRM</name>
<sequence>MKKARTLLSIMLVLALMMVNVNFTSADSNIAEFSTENTIISLDDLEKIEDINNVTNTNQEINLLNLDNVINDLELSLDTEEPTASDNTDPNNAYLIPPDTTVGDTFAASGEQRWYAMEITERTKLSTILLNDTPLDGDLYIFKLNETTMQLEDYATSLTTGTGVMEATNNIVEAGIYYFAIYCYSGNGIFNFTVYTSTNDIDNEINDSIETAYEVTMSDVVDIQTARVEAVIDNPIDYDYYKITLPHDGLYQVMVFSPEGKEYQSLWSADGTDIYTVDDGIYELSQGVNYFGVRSLDGTYSNTDKYTFVVKEIKNHSFDEASYIGEWNDYTYSLYSDSLILAEKQNVGYFRFKVTPGHKLFIRISCSLFDDGMKAYLFDSNRNAIAMASNPDNAIEDGVLSFVPLDVNNTGGSTQTYYIAIVKPEAQQDKVYVQSVSLNDRIETGSKTFNFSGTASKSGSGHSSTLNIDLRNNSSIPIGAMFTDVETNGDQYPSQGGVYHEVQAYPGMWHRSIVSSSDWGRFNIPSDYVAQIWYFRFYTWATGSSTMSDVSISFDYEYDLGLNGYKRVN</sequence>
<reference evidence="2" key="1">
    <citation type="submission" date="2022-06" db="EMBL/GenBank/DDBJ databases">
        <title>Vallitalea longa sp. nov., an anaerobic bacterium isolated from marine sediment.</title>
        <authorList>
            <person name="Hirano S."/>
            <person name="Terahara T."/>
            <person name="Mori K."/>
            <person name="Hamada M."/>
            <person name="Matsumoto R."/>
            <person name="Kobayashi T."/>
        </authorList>
    </citation>
    <scope>NUCLEOTIDE SEQUENCE</scope>
    <source>
        <strain evidence="2">SH18-1</strain>
    </source>
</reference>
<accession>A0A9W5YHW4</accession>
<proteinExistence type="predicted"/>
<dbReference type="RefSeq" id="WP_281818681.1">
    <property type="nucleotide sequence ID" value="NZ_BRLB01000018.1"/>
</dbReference>
<gene>
    <name evidence="2" type="ORF">SH1V18_40230</name>
</gene>
<dbReference type="Proteomes" id="UP001144256">
    <property type="component" value="Unassembled WGS sequence"/>
</dbReference>
<protein>
    <submittedName>
        <fullName evidence="2">Uncharacterized protein</fullName>
    </submittedName>
</protein>
<keyword evidence="1" id="KW-0732">Signal</keyword>
<dbReference type="Gene3D" id="2.60.120.380">
    <property type="match status" value="2"/>
</dbReference>
<organism evidence="2 3">
    <name type="scientific">Vallitalea longa</name>
    <dbReference type="NCBI Taxonomy" id="2936439"/>
    <lineage>
        <taxon>Bacteria</taxon>
        <taxon>Bacillati</taxon>
        <taxon>Bacillota</taxon>
        <taxon>Clostridia</taxon>
        <taxon>Lachnospirales</taxon>
        <taxon>Vallitaleaceae</taxon>
        <taxon>Vallitalea</taxon>
    </lineage>
</organism>
<evidence type="ECO:0000313" key="2">
    <source>
        <dbReference type="EMBL" id="GKX31543.1"/>
    </source>
</evidence>
<dbReference type="EMBL" id="BRLB01000018">
    <property type="protein sequence ID" value="GKX31543.1"/>
    <property type="molecule type" value="Genomic_DNA"/>
</dbReference>
<comment type="caution">
    <text evidence="2">The sequence shown here is derived from an EMBL/GenBank/DDBJ whole genome shotgun (WGS) entry which is preliminary data.</text>
</comment>
<feature type="signal peptide" evidence="1">
    <location>
        <begin position="1"/>
        <end position="26"/>
    </location>
</feature>
<evidence type="ECO:0000313" key="3">
    <source>
        <dbReference type="Proteomes" id="UP001144256"/>
    </source>
</evidence>